<reference evidence="1" key="1">
    <citation type="journal article" date="2022" name="Int. J. Mol. Sci.">
        <title>Draft Genome of Tanacetum Coccineum: Genomic Comparison of Closely Related Tanacetum-Family Plants.</title>
        <authorList>
            <person name="Yamashiro T."/>
            <person name="Shiraishi A."/>
            <person name="Nakayama K."/>
            <person name="Satake H."/>
        </authorList>
    </citation>
    <scope>NUCLEOTIDE SEQUENCE</scope>
</reference>
<comment type="caution">
    <text evidence="1">The sequence shown here is derived from an EMBL/GenBank/DDBJ whole genome shotgun (WGS) entry which is preliminary data.</text>
</comment>
<accession>A0ABQ5GS42</accession>
<gene>
    <name evidence="1" type="ORF">Tco_1044930</name>
</gene>
<organism evidence="1 2">
    <name type="scientific">Tanacetum coccineum</name>
    <dbReference type="NCBI Taxonomy" id="301880"/>
    <lineage>
        <taxon>Eukaryota</taxon>
        <taxon>Viridiplantae</taxon>
        <taxon>Streptophyta</taxon>
        <taxon>Embryophyta</taxon>
        <taxon>Tracheophyta</taxon>
        <taxon>Spermatophyta</taxon>
        <taxon>Magnoliopsida</taxon>
        <taxon>eudicotyledons</taxon>
        <taxon>Gunneridae</taxon>
        <taxon>Pentapetalae</taxon>
        <taxon>asterids</taxon>
        <taxon>campanulids</taxon>
        <taxon>Asterales</taxon>
        <taxon>Asteraceae</taxon>
        <taxon>Asteroideae</taxon>
        <taxon>Anthemideae</taxon>
        <taxon>Anthemidinae</taxon>
        <taxon>Tanacetum</taxon>
    </lineage>
</organism>
<protein>
    <submittedName>
        <fullName evidence="1">Uncharacterized protein</fullName>
    </submittedName>
</protein>
<keyword evidence="2" id="KW-1185">Reference proteome</keyword>
<dbReference type="EMBL" id="BQNB010018781">
    <property type="protein sequence ID" value="GJT78205.1"/>
    <property type="molecule type" value="Genomic_DNA"/>
</dbReference>
<name>A0ABQ5GS42_9ASTR</name>
<reference evidence="1" key="2">
    <citation type="submission" date="2022-01" db="EMBL/GenBank/DDBJ databases">
        <authorList>
            <person name="Yamashiro T."/>
            <person name="Shiraishi A."/>
            <person name="Satake H."/>
            <person name="Nakayama K."/>
        </authorList>
    </citation>
    <scope>NUCLEOTIDE SEQUENCE</scope>
</reference>
<sequence length="121" mass="13505">MNTTIITTLTITITTTTKITATITTITMITTTNSIKDKKPSSLMLLPMGILETFPCVKDVDYITRDLAVSSVRKNIMQISAQKQIIGPQESILRANLAFVHFRISTLETTLEDIQVYQNLL</sequence>
<evidence type="ECO:0000313" key="2">
    <source>
        <dbReference type="Proteomes" id="UP001151760"/>
    </source>
</evidence>
<evidence type="ECO:0000313" key="1">
    <source>
        <dbReference type="EMBL" id="GJT78205.1"/>
    </source>
</evidence>
<dbReference type="Proteomes" id="UP001151760">
    <property type="component" value="Unassembled WGS sequence"/>
</dbReference>
<proteinExistence type="predicted"/>